<dbReference type="Gene3D" id="2.60.40.1840">
    <property type="match status" value="1"/>
</dbReference>
<dbReference type="CDD" id="cd09600">
    <property type="entry name" value="M1_APN"/>
    <property type="match status" value="1"/>
</dbReference>
<dbReference type="GO" id="GO:0008237">
    <property type="term" value="F:metallopeptidase activity"/>
    <property type="evidence" value="ECO:0007669"/>
    <property type="project" value="UniProtKB-UniRule"/>
</dbReference>
<dbReference type="InterPro" id="IPR037144">
    <property type="entry name" value="Peptidase_M1_pepN_C_sf"/>
</dbReference>
<keyword evidence="7" id="KW-0645">Protease</keyword>
<comment type="similarity">
    <text evidence="3">Belongs to the peptidase M1 family.</text>
</comment>
<evidence type="ECO:0000313" key="19">
    <source>
        <dbReference type="Proteomes" id="UP000185192"/>
    </source>
</evidence>
<feature type="domain" description="Peptidase M1 alanyl aminopeptidase Ig-like fold" evidence="15">
    <location>
        <begin position="463"/>
        <end position="556"/>
    </location>
</feature>
<keyword evidence="8" id="KW-0479">Metal-binding</keyword>
<evidence type="ECO:0000256" key="4">
    <source>
        <dbReference type="ARBA" id="ARBA00012564"/>
    </source>
</evidence>
<sequence length="876" mass="98174">MLDVQKTANNEMADAAPHPQEARTIRREDYRPPAWFVPEVHLDFQLGAEQTVVKSRLDVRRSKSAKYQEPLILDGDDLLPVSVRVDGESWTDWTLVEGALHLPLTGASHIVEITVEIDPSTNTQLMGLYASGGMLCTQCEAQGFRRITFFPDRPDILSRYTVRMEGSKADYPVLLCNGDKTDAGDADGGRHWAEWVDPWPKPSYLFALVAGDLVANNDSFTTRSGKEVELNIWVRDGDLPRTGHAMKALKDSMRWDEQVYGREYDLQLFNIVAVSDFNMGAMENKGLNIFNSRYILADPEVATDADFDGIEGVVAHEYFHNWSGNRVTCRDWFQLSLKEGFTVFRDQSFSADMGSQALKRIEDVRILRAAQFPEDAGPLAHPIRPESYQEISNFYTATVYNKGAEVIRMMHSLMGADRFRKGTDLYFDRHDGEAATCEDFVVAMEDGGDADLRQFRSWYETPGTPKVSARLSHDPQSGTATLNLSQQVARTGEKPEPSQMVIPLRTALLDPDSGEHEGEELLVLDKPEQSFQFEGQTEHPILSINRGFSAPIIMESSQTPEELAFLSTHDDDPFARFEAMQQLMTNYLTARVTGTPADRDIVLQAVGAALSDESIDRAFLAELILLPSEAFLGDQMVVVDPEAIHEAREKLRGKIAVQFERKFRRLYAQCTPGEFSLSAEARANRKLRNVCLAYIAGSQADDAAALASDQFADADNMTAKQGALSVLSHMEDKDRGWAFDDFYNTYRDNALVLDKWFTLQSLSQRGDTVKRVKALAGHPDFTMSNPNRVRALYGSFTANPVRFHDASGEGYRLIADMVIHLDAQNPQTAARFIPPLGRWRRYERGRAELMRTALEKIAATPDLSKDVMEQVSKSLA</sequence>
<dbReference type="STRING" id="1123272.SAMN02745824_1846"/>
<reference evidence="19" key="1">
    <citation type="submission" date="2016-11" db="EMBL/GenBank/DDBJ databases">
        <authorList>
            <person name="Varghese N."/>
            <person name="Submissions S."/>
        </authorList>
    </citation>
    <scope>NUCLEOTIDE SEQUENCE [LARGE SCALE GENOMIC DNA]</scope>
    <source>
        <strain evidence="19">DSM 22363</strain>
    </source>
</reference>
<dbReference type="InterPro" id="IPR035414">
    <property type="entry name" value="Peptidase_M1_pepN_Ig-like"/>
</dbReference>
<dbReference type="Pfam" id="PF17900">
    <property type="entry name" value="Peptidase_M1_N"/>
    <property type="match status" value="1"/>
</dbReference>
<feature type="domain" description="Aminopeptidase N-like N-terminal" evidence="17">
    <location>
        <begin position="108"/>
        <end position="205"/>
    </location>
</feature>
<dbReference type="Gene3D" id="1.10.390.10">
    <property type="entry name" value="Neutral Protease Domain 2"/>
    <property type="match status" value="1"/>
</dbReference>
<dbReference type="EMBL" id="FSQW01000001">
    <property type="protein sequence ID" value="SIN68991.1"/>
    <property type="molecule type" value="Genomic_DNA"/>
</dbReference>
<dbReference type="InterPro" id="IPR014782">
    <property type="entry name" value="Peptidase_M1_dom"/>
</dbReference>
<evidence type="ECO:0000256" key="7">
    <source>
        <dbReference type="ARBA" id="ARBA00022670"/>
    </source>
</evidence>
<accession>A0A1N6DDY0</accession>
<dbReference type="InterPro" id="IPR038438">
    <property type="entry name" value="PepN_Ig-like_sf"/>
</dbReference>
<protein>
    <recommendedName>
        <fullName evidence="5 12">Aminopeptidase N</fullName>
        <ecNumber evidence="4 12">3.4.11.2</ecNumber>
    </recommendedName>
</protein>
<dbReference type="InterPro" id="IPR045357">
    <property type="entry name" value="Aminopeptidase_N-like_N"/>
</dbReference>
<evidence type="ECO:0000256" key="8">
    <source>
        <dbReference type="ARBA" id="ARBA00022723"/>
    </source>
</evidence>
<dbReference type="GO" id="GO:0008270">
    <property type="term" value="F:zinc ion binding"/>
    <property type="evidence" value="ECO:0007669"/>
    <property type="project" value="InterPro"/>
</dbReference>
<evidence type="ECO:0000256" key="11">
    <source>
        <dbReference type="ARBA" id="ARBA00023049"/>
    </source>
</evidence>
<dbReference type="Gene3D" id="2.60.40.1730">
    <property type="entry name" value="tricorn interacting facor f3 domain"/>
    <property type="match status" value="1"/>
</dbReference>
<organism evidence="18 19">
    <name type="scientific">Parasphingorhabdus marina DSM 22363</name>
    <dbReference type="NCBI Taxonomy" id="1123272"/>
    <lineage>
        <taxon>Bacteria</taxon>
        <taxon>Pseudomonadati</taxon>
        <taxon>Pseudomonadota</taxon>
        <taxon>Alphaproteobacteria</taxon>
        <taxon>Sphingomonadales</taxon>
        <taxon>Sphingomonadaceae</taxon>
        <taxon>Parasphingorhabdus</taxon>
    </lineage>
</organism>
<dbReference type="GO" id="GO:0016285">
    <property type="term" value="F:alanyl aminopeptidase activity"/>
    <property type="evidence" value="ECO:0007669"/>
    <property type="project" value="UniProtKB-EC"/>
</dbReference>
<dbReference type="InterPro" id="IPR042097">
    <property type="entry name" value="Aminopeptidase_N-like_N_sf"/>
</dbReference>
<dbReference type="EC" id="3.4.11.2" evidence="4 12"/>
<dbReference type="RefSeq" id="WP_074204709.1">
    <property type="nucleotide sequence ID" value="NZ_FSQW01000001.1"/>
</dbReference>
<feature type="region of interest" description="Disordered" evidence="13">
    <location>
        <begin position="1"/>
        <end position="24"/>
    </location>
</feature>
<evidence type="ECO:0000259" key="15">
    <source>
        <dbReference type="Pfam" id="PF11940"/>
    </source>
</evidence>
<evidence type="ECO:0000256" key="1">
    <source>
        <dbReference type="ARBA" id="ARBA00000098"/>
    </source>
</evidence>
<dbReference type="SUPFAM" id="SSF63737">
    <property type="entry name" value="Leukotriene A4 hydrolase N-terminal domain"/>
    <property type="match status" value="1"/>
</dbReference>
<evidence type="ECO:0000256" key="12">
    <source>
        <dbReference type="NCBIfam" id="TIGR02414"/>
    </source>
</evidence>
<evidence type="ECO:0000313" key="18">
    <source>
        <dbReference type="EMBL" id="SIN68991.1"/>
    </source>
</evidence>
<comment type="cofactor">
    <cofactor evidence="2">
        <name>Zn(2+)</name>
        <dbReference type="ChEBI" id="CHEBI:29105"/>
    </cofactor>
</comment>
<dbReference type="PRINTS" id="PR00756">
    <property type="entry name" value="ALADIPTASE"/>
</dbReference>
<keyword evidence="19" id="KW-1185">Reference proteome</keyword>
<dbReference type="AlphaFoldDB" id="A0A1N6DDY0"/>
<evidence type="ECO:0000259" key="17">
    <source>
        <dbReference type="Pfam" id="PF17900"/>
    </source>
</evidence>
<evidence type="ECO:0000256" key="13">
    <source>
        <dbReference type="SAM" id="MobiDB-lite"/>
    </source>
</evidence>
<dbReference type="FunFam" id="3.30.2010.30:FF:000002">
    <property type="entry name" value="Putative aminopeptidase N"/>
    <property type="match status" value="1"/>
</dbReference>
<evidence type="ECO:0000256" key="6">
    <source>
        <dbReference type="ARBA" id="ARBA00022438"/>
    </source>
</evidence>
<evidence type="ECO:0000256" key="2">
    <source>
        <dbReference type="ARBA" id="ARBA00001947"/>
    </source>
</evidence>
<dbReference type="Pfam" id="PF17432">
    <property type="entry name" value="DUF3458_C"/>
    <property type="match status" value="1"/>
</dbReference>
<dbReference type="InterPro" id="IPR027268">
    <property type="entry name" value="Peptidase_M4/M1_CTD_sf"/>
</dbReference>
<dbReference type="InterPro" id="IPR024601">
    <property type="entry name" value="Peptidase_M1_pepN_C"/>
</dbReference>
<evidence type="ECO:0000256" key="5">
    <source>
        <dbReference type="ARBA" id="ARBA00015611"/>
    </source>
</evidence>
<evidence type="ECO:0000256" key="10">
    <source>
        <dbReference type="ARBA" id="ARBA00022833"/>
    </source>
</evidence>
<feature type="compositionally biased region" description="Polar residues" evidence="13">
    <location>
        <begin position="1"/>
        <end position="10"/>
    </location>
</feature>
<dbReference type="NCBIfam" id="TIGR02414">
    <property type="entry name" value="pepN_proteo"/>
    <property type="match status" value="1"/>
</dbReference>
<evidence type="ECO:0000259" key="14">
    <source>
        <dbReference type="Pfam" id="PF01433"/>
    </source>
</evidence>
<dbReference type="InterPro" id="IPR012779">
    <property type="entry name" value="Peptidase_M1_pepN"/>
</dbReference>
<keyword evidence="6 18" id="KW-0031">Aminopeptidase</keyword>
<dbReference type="PANTHER" id="PTHR46322">
    <property type="entry name" value="PUROMYCIN-SENSITIVE AMINOPEPTIDASE"/>
    <property type="match status" value="1"/>
</dbReference>
<dbReference type="Gene3D" id="3.30.2010.30">
    <property type="match status" value="1"/>
</dbReference>
<keyword evidence="10" id="KW-0862">Zinc</keyword>
<dbReference type="SUPFAM" id="SSF55486">
    <property type="entry name" value="Metalloproteases ('zincins'), catalytic domain"/>
    <property type="match status" value="1"/>
</dbReference>
<dbReference type="Proteomes" id="UP000185192">
    <property type="component" value="Unassembled WGS sequence"/>
</dbReference>
<comment type="catalytic activity">
    <reaction evidence="1">
        <text>Release of an N-terminal amino acid, Xaa-|-Yaa- from a peptide, amide or arylamide. Xaa is preferably Ala, but may be most amino acids including Pro (slow action). When a terminal hydrophobic residue is followed by a prolyl residue, the two may be released as an intact Xaa-Pro dipeptide.</text>
        <dbReference type="EC" id="3.4.11.2"/>
    </reaction>
</comment>
<feature type="domain" description="Peptidase M1 alanyl aminopeptidase C-terminal" evidence="16">
    <location>
        <begin position="561"/>
        <end position="876"/>
    </location>
</feature>
<name>A0A1N6DDY0_9SPHN</name>
<dbReference type="Pfam" id="PF01433">
    <property type="entry name" value="Peptidase_M1"/>
    <property type="match status" value="1"/>
</dbReference>
<evidence type="ECO:0000256" key="9">
    <source>
        <dbReference type="ARBA" id="ARBA00022801"/>
    </source>
</evidence>
<dbReference type="PANTHER" id="PTHR46322:SF1">
    <property type="entry name" value="PUROMYCIN-SENSITIVE AMINOPEPTIDASE"/>
    <property type="match status" value="1"/>
</dbReference>
<feature type="domain" description="Peptidase M1 membrane alanine aminopeptidase" evidence="14">
    <location>
        <begin position="245"/>
        <end position="457"/>
    </location>
</feature>
<dbReference type="GO" id="GO:0006508">
    <property type="term" value="P:proteolysis"/>
    <property type="evidence" value="ECO:0007669"/>
    <property type="project" value="UniProtKB-UniRule"/>
</dbReference>
<evidence type="ECO:0000259" key="16">
    <source>
        <dbReference type="Pfam" id="PF17432"/>
    </source>
</evidence>
<gene>
    <name evidence="18" type="ORF">SAMN02745824_1846</name>
</gene>
<evidence type="ECO:0000256" key="3">
    <source>
        <dbReference type="ARBA" id="ARBA00010136"/>
    </source>
</evidence>
<keyword evidence="9" id="KW-0378">Hydrolase</keyword>
<proteinExistence type="inferred from homology"/>
<dbReference type="InterPro" id="IPR001930">
    <property type="entry name" value="Peptidase_M1"/>
</dbReference>
<dbReference type="Gene3D" id="1.25.50.10">
    <property type="entry name" value="Peptidase M1, alanyl aminopeptidase, C-terminal domain"/>
    <property type="match status" value="1"/>
</dbReference>
<dbReference type="Pfam" id="PF11940">
    <property type="entry name" value="DUF3458"/>
    <property type="match status" value="1"/>
</dbReference>
<keyword evidence="11" id="KW-0482">Metalloprotease</keyword>